<keyword evidence="3" id="KW-1185">Reference proteome</keyword>
<feature type="non-terminal residue" evidence="2">
    <location>
        <position position="1"/>
    </location>
</feature>
<evidence type="ECO:0000313" key="2">
    <source>
        <dbReference type="EMBL" id="CAI0381967.1"/>
    </source>
</evidence>
<name>A0AAV0HAR8_9ROSI</name>
<evidence type="ECO:0000256" key="1">
    <source>
        <dbReference type="SAM" id="MobiDB-lite"/>
    </source>
</evidence>
<dbReference type="Proteomes" id="UP001154282">
    <property type="component" value="Unassembled WGS sequence"/>
</dbReference>
<dbReference type="AlphaFoldDB" id="A0AAV0HAR8"/>
<protein>
    <submittedName>
        <fullName evidence="2">Uncharacterized protein</fullName>
    </submittedName>
</protein>
<feature type="compositionally biased region" description="Low complexity" evidence="1">
    <location>
        <begin position="161"/>
        <end position="173"/>
    </location>
</feature>
<evidence type="ECO:0000313" key="3">
    <source>
        <dbReference type="Proteomes" id="UP001154282"/>
    </source>
</evidence>
<gene>
    <name evidence="2" type="ORF">LITE_LOCUS3372</name>
</gene>
<comment type="caution">
    <text evidence="2">The sequence shown here is derived from an EMBL/GenBank/DDBJ whole genome shotgun (WGS) entry which is preliminary data.</text>
</comment>
<sequence length="210" mass="22314">HIQAVTDLAVNNFRKVISLLGKPNRIGHARFRRAPVSVSASDSTSAAAVAPGPSSYSAPVIVPPTTEQGSGSVSGGSAFKVYQPKTIHRLPPLPTNHHHHHQKAAAVAVAKERNELVPSSTINFSNSPSILAATTSFMSSLTGDTDSMQRSMSSSEFQFTLPSHGKPPLSSSSLKRKCSSMDDVRCGSSSDRCHCSKKRFALYAPNSNKS</sequence>
<accession>A0AAV0HAR8</accession>
<proteinExistence type="predicted"/>
<feature type="compositionally biased region" description="Polar residues" evidence="1">
    <location>
        <begin position="142"/>
        <end position="160"/>
    </location>
</feature>
<dbReference type="EMBL" id="CAMGYJ010000002">
    <property type="protein sequence ID" value="CAI0381967.1"/>
    <property type="molecule type" value="Genomic_DNA"/>
</dbReference>
<reference evidence="2" key="1">
    <citation type="submission" date="2022-08" db="EMBL/GenBank/DDBJ databases">
        <authorList>
            <person name="Gutierrez-Valencia J."/>
        </authorList>
    </citation>
    <scope>NUCLEOTIDE SEQUENCE</scope>
</reference>
<feature type="region of interest" description="Disordered" evidence="1">
    <location>
        <begin position="142"/>
        <end position="176"/>
    </location>
</feature>
<organism evidence="2 3">
    <name type="scientific">Linum tenue</name>
    <dbReference type="NCBI Taxonomy" id="586396"/>
    <lineage>
        <taxon>Eukaryota</taxon>
        <taxon>Viridiplantae</taxon>
        <taxon>Streptophyta</taxon>
        <taxon>Embryophyta</taxon>
        <taxon>Tracheophyta</taxon>
        <taxon>Spermatophyta</taxon>
        <taxon>Magnoliopsida</taxon>
        <taxon>eudicotyledons</taxon>
        <taxon>Gunneridae</taxon>
        <taxon>Pentapetalae</taxon>
        <taxon>rosids</taxon>
        <taxon>fabids</taxon>
        <taxon>Malpighiales</taxon>
        <taxon>Linaceae</taxon>
        <taxon>Linum</taxon>
    </lineage>
</organism>